<feature type="signal peptide" evidence="2">
    <location>
        <begin position="1"/>
        <end position="22"/>
    </location>
</feature>
<reference evidence="3" key="2">
    <citation type="submission" date="2023-01" db="EMBL/GenBank/DDBJ databases">
        <title>Draft genome sequence of Agaribacter marinus strain NBRC 110023.</title>
        <authorList>
            <person name="Sun Q."/>
            <person name="Mori K."/>
        </authorList>
    </citation>
    <scope>NUCLEOTIDE SEQUENCE</scope>
    <source>
        <strain evidence="3">NBRC 110023</strain>
    </source>
</reference>
<dbReference type="EMBL" id="BSOT01000002">
    <property type="protein sequence ID" value="GLR69312.1"/>
    <property type="molecule type" value="Genomic_DNA"/>
</dbReference>
<evidence type="ECO:0008006" key="5">
    <source>
        <dbReference type="Google" id="ProtNLM"/>
    </source>
</evidence>
<proteinExistence type="predicted"/>
<keyword evidence="1" id="KW-0812">Transmembrane</keyword>
<keyword evidence="1" id="KW-0472">Membrane</keyword>
<accession>A0AA37SUI8</accession>
<organism evidence="3 4">
    <name type="scientific">Agaribacter marinus</name>
    <dbReference type="NCBI Taxonomy" id="1431249"/>
    <lineage>
        <taxon>Bacteria</taxon>
        <taxon>Pseudomonadati</taxon>
        <taxon>Pseudomonadota</taxon>
        <taxon>Gammaproteobacteria</taxon>
        <taxon>Alteromonadales</taxon>
        <taxon>Alteromonadaceae</taxon>
        <taxon>Agaribacter</taxon>
    </lineage>
</organism>
<keyword evidence="1" id="KW-1133">Transmembrane helix</keyword>
<comment type="caution">
    <text evidence="3">The sequence shown here is derived from an EMBL/GenBank/DDBJ whole genome shotgun (WGS) entry which is preliminary data.</text>
</comment>
<gene>
    <name evidence="3" type="ORF">GCM10007852_02200</name>
</gene>
<evidence type="ECO:0000256" key="2">
    <source>
        <dbReference type="SAM" id="SignalP"/>
    </source>
</evidence>
<protein>
    <recommendedName>
        <fullName evidence="5">PEP-CTERM protein-sorting domain-containing protein</fullName>
    </recommendedName>
</protein>
<name>A0AA37SUI8_9ALTE</name>
<reference evidence="3" key="1">
    <citation type="journal article" date="2014" name="Int. J. Syst. Evol. Microbiol.">
        <title>Complete genome sequence of Corynebacterium casei LMG S-19264T (=DSM 44701T), isolated from a smear-ripened cheese.</title>
        <authorList>
            <consortium name="US DOE Joint Genome Institute (JGI-PGF)"/>
            <person name="Walter F."/>
            <person name="Albersmeier A."/>
            <person name="Kalinowski J."/>
            <person name="Ruckert C."/>
        </authorList>
    </citation>
    <scope>NUCLEOTIDE SEQUENCE</scope>
    <source>
        <strain evidence="3">NBRC 110023</strain>
    </source>
</reference>
<keyword evidence="2" id="KW-0732">Signal</keyword>
<dbReference type="RefSeq" id="WP_284215642.1">
    <property type="nucleotide sequence ID" value="NZ_BSOT01000002.1"/>
</dbReference>
<keyword evidence="4" id="KW-1185">Reference proteome</keyword>
<feature type="transmembrane region" description="Helical" evidence="1">
    <location>
        <begin position="166"/>
        <end position="182"/>
    </location>
</feature>
<dbReference type="AlphaFoldDB" id="A0AA37SUI8"/>
<sequence>MKHFILTLILSCIVLVSAQVNALIINSGVGATESEAVTGDSGWLLEDAFGDSLDFFILDITETTDLEVSISSALAFGISIYEGAITNDFGIVFNNDGNFTDLFNSLNYITGTSSLLPSVTNEAIVAMNLGIGTYTVAVGGNEGFFDFITPYTYDISFSNVAKVAEPQVLFAWFMGLSLILLLRKMNQH</sequence>
<evidence type="ECO:0000313" key="3">
    <source>
        <dbReference type="EMBL" id="GLR69312.1"/>
    </source>
</evidence>
<dbReference type="Proteomes" id="UP001156601">
    <property type="component" value="Unassembled WGS sequence"/>
</dbReference>
<evidence type="ECO:0000313" key="4">
    <source>
        <dbReference type="Proteomes" id="UP001156601"/>
    </source>
</evidence>
<evidence type="ECO:0000256" key="1">
    <source>
        <dbReference type="SAM" id="Phobius"/>
    </source>
</evidence>
<feature type="chain" id="PRO_5041381356" description="PEP-CTERM protein-sorting domain-containing protein" evidence="2">
    <location>
        <begin position="23"/>
        <end position="188"/>
    </location>
</feature>